<accession>A0A5D4U5K2</accession>
<reference evidence="1 2" key="1">
    <citation type="submission" date="2019-08" db="EMBL/GenBank/DDBJ databases">
        <title>Bacillus genomes from the desert of Cuatro Cienegas, Coahuila.</title>
        <authorList>
            <person name="Olmedo-Alvarez G."/>
        </authorList>
    </citation>
    <scope>NUCLEOTIDE SEQUENCE [LARGE SCALE GENOMIC DNA]</scope>
    <source>
        <strain evidence="1 2">CH87b_3T</strain>
    </source>
</reference>
<dbReference type="EMBL" id="VTEZ01000007">
    <property type="protein sequence ID" value="TYS82586.1"/>
    <property type="molecule type" value="Genomic_DNA"/>
</dbReference>
<comment type="caution">
    <text evidence="1">The sequence shown here is derived from an EMBL/GenBank/DDBJ whole genome shotgun (WGS) entry which is preliminary data.</text>
</comment>
<proteinExistence type="predicted"/>
<sequence>MSNWIVTSKDLYLLVKMLGGKVLIGITNPFPHYQEDDELEKEWESMLKKLNKMGLVDYIQGELKFEGQFIEAMWVLARSNLVAEIVTDHQEQSIFYFSDDRVIECLKESEMSFKVIQHPAPNHTMKQIIFPRMLMGIEDRAVRVGDPLYIIPREYRSYCEHRAIFNVNQVAINNNMDSDCLLVKQFNKSIQRKIHTNRLMMFYRDKNEWNIEGVHVLSSPSYNWTLRMMSKNGIEWLEAKQATGDKLVREIVGVLERVKENHLVK</sequence>
<organism evidence="1 2">
    <name type="scientific">Rossellomorea aquimaris</name>
    <dbReference type="NCBI Taxonomy" id="189382"/>
    <lineage>
        <taxon>Bacteria</taxon>
        <taxon>Bacillati</taxon>
        <taxon>Bacillota</taxon>
        <taxon>Bacilli</taxon>
        <taxon>Bacillales</taxon>
        <taxon>Bacillaceae</taxon>
        <taxon>Rossellomorea</taxon>
    </lineage>
</organism>
<name>A0A5D4U5K2_9BACI</name>
<evidence type="ECO:0000313" key="1">
    <source>
        <dbReference type="EMBL" id="TYS82586.1"/>
    </source>
</evidence>
<protein>
    <submittedName>
        <fullName evidence="1">Uncharacterized protein</fullName>
    </submittedName>
</protein>
<dbReference type="AlphaFoldDB" id="A0A5D4U5K2"/>
<dbReference type="OrthoDB" id="2814247at2"/>
<dbReference type="Proteomes" id="UP000324269">
    <property type="component" value="Unassembled WGS sequence"/>
</dbReference>
<gene>
    <name evidence="1" type="ORF">FZC85_19105</name>
</gene>
<dbReference type="RefSeq" id="WP_148970592.1">
    <property type="nucleotide sequence ID" value="NZ_JBNIKW010000008.1"/>
</dbReference>
<evidence type="ECO:0000313" key="2">
    <source>
        <dbReference type="Proteomes" id="UP000324269"/>
    </source>
</evidence>